<protein>
    <submittedName>
        <fullName evidence="1">Uncharacterized protein</fullName>
    </submittedName>
</protein>
<evidence type="ECO:0000313" key="1">
    <source>
        <dbReference type="EMBL" id="RNB76417.1"/>
    </source>
</evidence>
<dbReference type="AlphaFoldDB" id="A0A3M8CMA0"/>
<sequence>MVQKENEPFQRVPDHGSDRAVISSAFFYTSKSRLINLNLQKEPRSFLGIEVFTWLHRGFYFDR</sequence>
<accession>A0A3M8CMA0</accession>
<comment type="caution">
    <text evidence="1">The sequence shown here is derived from an EMBL/GenBank/DDBJ whole genome shotgun (WGS) entry which is preliminary data.</text>
</comment>
<name>A0A3M8CMA0_9BACL</name>
<keyword evidence="2" id="KW-1185">Reference proteome</keyword>
<reference evidence="1 2" key="1">
    <citation type="submission" date="2018-10" db="EMBL/GenBank/DDBJ databases">
        <title>Phylogenomics of Brevibacillus.</title>
        <authorList>
            <person name="Dunlap C."/>
        </authorList>
    </citation>
    <scope>NUCLEOTIDE SEQUENCE [LARGE SCALE GENOMIC DNA]</scope>
    <source>
        <strain evidence="1 2">JCM 12215</strain>
    </source>
</reference>
<gene>
    <name evidence="1" type="ORF">EDM52_03560</name>
</gene>
<dbReference type="EMBL" id="RHHR01000007">
    <property type="protein sequence ID" value="RNB76417.1"/>
    <property type="molecule type" value="Genomic_DNA"/>
</dbReference>
<organism evidence="1 2">
    <name type="scientific">Brevibacillus invocatus</name>
    <dbReference type="NCBI Taxonomy" id="173959"/>
    <lineage>
        <taxon>Bacteria</taxon>
        <taxon>Bacillati</taxon>
        <taxon>Bacillota</taxon>
        <taxon>Bacilli</taxon>
        <taxon>Bacillales</taxon>
        <taxon>Paenibacillaceae</taxon>
        <taxon>Brevibacillus</taxon>
    </lineage>
</organism>
<proteinExistence type="predicted"/>
<evidence type="ECO:0000313" key="2">
    <source>
        <dbReference type="Proteomes" id="UP000282028"/>
    </source>
</evidence>
<dbReference type="Proteomes" id="UP000282028">
    <property type="component" value="Unassembled WGS sequence"/>
</dbReference>